<keyword evidence="3" id="KW-1185">Reference proteome</keyword>
<dbReference type="SUPFAM" id="SSF49344">
    <property type="entry name" value="CBD9-like"/>
    <property type="match status" value="1"/>
</dbReference>
<dbReference type="RefSeq" id="WP_138836543.1">
    <property type="nucleotide sequence ID" value="NZ_VCNI01000002.1"/>
</dbReference>
<evidence type="ECO:0000313" key="2">
    <source>
        <dbReference type="EMBL" id="TMU54921.1"/>
    </source>
</evidence>
<sequence length="741" mass="85916">MRKFIFLAFSIMPMVMLTQDYLNNTTNIHGTTHELDLDGFLNEALWEEAQRFPFMEWRPDWGAPDSLTTLFVTFDKDYLYVALDANDPNPEKIIGRNLVRDGWYGDDYFAFQIDPNRTRKNAFIFSIYPTGSRYDDAIYNDNVPLGNAPSTPAYDMLWEGKTQITDKGWQAEYRIPLSNLRFEIRDGEVLGGISAQRTINYDNKLLVYPEVPQNITGANGKPSLKKPVRFVGLEPKKDLQVTPYLLASTQNNYRLNSNQSAYEKNAFNELDVGLDIRYGITPSLTLDLTLNTDFSQVEIDDQIVNLGRVSIFFPERRKFFLQQSGLFDFDMGILSQLFYSRTIGINNGQLTPIIGGAKLTGELGNWDLGFLSLQTEGTRINSEALPTENFSVLRLRRKVFNERSFIGFMATNRARKDYINTALGIDGVIDVGDENFIITSLATTVEGEDFSSADYGLIDNSRFAFQFARRKRDGWFYRGAYEFSGKAFNPGMGFLLREKHHNFYVGLNHGKFNSDSENNTFQYRRWMPINSDLYFTTDFSEVLTWYNRSQWSGTLFNNDAVMLFGQVQYEFLQEPLQFSNKITIPQGDYFYSFFGASYTSGFQRAFKIPISAEYGSFFDGENLELRLSPEWSVNEHLTFEGSWRLNYLNFKEREVSEWINVPQLRVNWAYNLHLSGSITAQYNSIQDQVFTSARLRYNFRDGHNLYVVYNQDYNTDRMQFMPQLPRFNNQLVTLKYVYTFF</sequence>
<proteinExistence type="predicted"/>
<reference evidence="2 3" key="1">
    <citation type="submission" date="2019-05" db="EMBL/GenBank/DDBJ databases">
        <title>Flagellimonas sp. AsT0115, sp. nov., isolated from a marine red algae, Asparagopsis taxiformis.</title>
        <authorList>
            <person name="Kim J."/>
            <person name="Jeong S.E."/>
            <person name="Jeon C.O."/>
        </authorList>
    </citation>
    <scope>NUCLEOTIDE SEQUENCE [LARGE SCALE GENOMIC DNA]</scope>
    <source>
        <strain evidence="2 3">AsT0115</strain>
    </source>
</reference>
<dbReference type="EMBL" id="VCNI01000002">
    <property type="protein sequence ID" value="TMU54921.1"/>
    <property type="molecule type" value="Genomic_DNA"/>
</dbReference>
<dbReference type="Pfam" id="PF19313">
    <property type="entry name" value="DUF5916"/>
    <property type="match status" value="1"/>
</dbReference>
<evidence type="ECO:0000259" key="1">
    <source>
        <dbReference type="Pfam" id="PF19313"/>
    </source>
</evidence>
<dbReference type="InterPro" id="IPR045670">
    <property type="entry name" value="DUF5916"/>
</dbReference>
<dbReference type="Gene3D" id="2.60.40.1190">
    <property type="match status" value="1"/>
</dbReference>
<feature type="domain" description="DUF5916" evidence="1">
    <location>
        <begin position="239"/>
        <end position="346"/>
    </location>
</feature>
<name>A0ABY2WK71_9FLAO</name>
<organism evidence="2 3">
    <name type="scientific">Flagellimonas algicola</name>
    <dbReference type="NCBI Taxonomy" id="2583815"/>
    <lineage>
        <taxon>Bacteria</taxon>
        <taxon>Pseudomonadati</taxon>
        <taxon>Bacteroidota</taxon>
        <taxon>Flavobacteriia</taxon>
        <taxon>Flavobacteriales</taxon>
        <taxon>Flavobacteriaceae</taxon>
        <taxon>Flagellimonas</taxon>
    </lineage>
</organism>
<protein>
    <recommendedName>
        <fullName evidence="1">DUF5916 domain-containing protein</fullName>
    </recommendedName>
</protein>
<comment type="caution">
    <text evidence="2">The sequence shown here is derived from an EMBL/GenBank/DDBJ whole genome shotgun (WGS) entry which is preliminary data.</text>
</comment>
<accession>A0ABY2WK71</accession>
<gene>
    <name evidence="2" type="ORF">FGG15_12050</name>
</gene>
<evidence type="ECO:0000313" key="3">
    <source>
        <dbReference type="Proteomes" id="UP000751614"/>
    </source>
</evidence>
<dbReference type="Proteomes" id="UP000751614">
    <property type="component" value="Unassembled WGS sequence"/>
</dbReference>